<dbReference type="Pfam" id="PF07992">
    <property type="entry name" value="Pyr_redox_2"/>
    <property type="match status" value="1"/>
</dbReference>
<organism evidence="4 5">
    <name type="scientific">Streptomyces avermitilis</name>
    <dbReference type="NCBI Taxonomy" id="33903"/>
    <lineage>
        <taxon>Bacteria</taxon>
        <taxon>Bacillati</taxon>
        <taxon>Actinomycetota</taxon>
        <taxon>Actinomycetes</taxon>
        <taxon>Kitasatosporales</taxon>
        <taxon>Streptomycetaceae</taxon>
        <taxon>Streptomyces</taxon>
    </lineage>
</organism>
<dbReference type="PANTHER" id="PTHR43539">
    <property type="entry name" value="FLAVIN-BINDING MONOOXYGENASE-LIKE PROTEIN (AFU_ORTHOLOGUE AFUA_4G09220)"/>
    <property type="match status" value="1"/>
</dbReference>
<comment type="caution">
    <text evidence="4">The sequence shown here is derived from an EMBL/GenBank/DDBJ whole genome shotgun (WGS) entry which is preliminary data.</text>
</comment>
<evidence type="ECO:0000313" key="5">
    <source>
        <dbReference type="Proteomes" id="UP000299211"/>
    </source>
</evidence>
<evidence type="ECO:0000256" key="1">
    <source>
        <dbReference type="ARBA" id="ARBA00023002"/>
    </source>
</evidence>
<dbReference type="InterPro" id="IPR011761">
    <property type="entry name" value="ATP-grasp"/>
</dbReference>
<feature type="domain" description="ATP-grasp" evidence="3">
    <location>
        <begin position="145"/>
        <end position="338"/>
    </location>
</feature>
<keyword evidence="2" id="KW-0067">ATP-binding</keyword>
<dbReference type="GO" id="GO:0046872">
    <property type="term" value="F:metal ion binding"/>
    <property type="evidence" value="ECO:0007669"/>
    <property type="project" value="InterPro"/>
</dbReference>
<dbReference type="STRING" id="33903.AQJ43_22320"/>
<dbReference type="InterPro" id="IPR023753">
    <property type="entry name" value="FAD/NAD-binding_dom"/>
</dbReference>
<dbReference type="InterPro" id="IPR050982">
    <property type="entry name" value="Auxin_biosynth/cation_transpt"/>
</dbReference>
<reference evidence="4 5" key="1">
    <citation type="submission" date="2019-04" db="EMBL/GenBank/DDBJ databases">
        <title>Draft genome sequences of Streptomyces avermitilis ATCC 31267.</title>
        <authorList>
            <person name="Komaki H."/>
            <person name="Tamura T."/>
            <person name="Hosoyama A."/>
        </authorList>
    </citation>
    <scope>NUCLEOTIDE SEQUENCE [LARGE SCALE GENOMIC DNA]</scope>
    <source>
        <strain evidence="4 5">ATCC 31267</strain>
    </source>
</reference>
<dbReference type="Gene3D" id="3.30.470.20">
    <property type="entry name" value="ATP-grasp fold, B domain"/>
    <property type="match status" value="1"/>
</dbReference>
<dbReference type="Proteomes" id="UP000299211">
    <property type="component" value="Unassembled WGS sequence"/>
</dbReference>
<dbReference type="InterPro" id="IPR036188">
    <property type="entry name" value="FAD/NAD-bd_sf"/>
</dbReference>
<evidence type="ECO:0000256" key="2">
    <source>
        <dbReference type="PROSITE-ProRule" id="PRU00409"/>
    </source>
</evidence>
<dbReference type="AlphaFoldDB" id="A0A4D4MRT7"/>
<dbReference type="PRINTS" id="PR00411">
    <property type="entry name" value="PNDRDTASEI"/>
</dbReference>
<dbReference type="SUPFAM" id="SSF51905">
    <property type="entry name" value="FAD/NAD(P)-binding domain"/>
    <property type="match status" value="1"/>
</dbReference>
<dbReference type="GO" id="GO:0050660">
    <property type="term" value="F:flavin adenine dinucleotide binding"/>
    <property type="evidence" value="ECO:0007669"/>
    <property type="project" value="TreeGrafter"/>
</dbReference>
<evidence type="ECO:0000313" key="4">
    <source>
        <dbReference type="EMBL" id="GDY74848.1"/>
    </source>
</evidence>
<dbReference type="PRINTS" id="PR00368">
    <property type="entry name" value="FADPNR"/>
</dbReference>
<name>A0A4D4MRT7_STRAX</name>
<gene>
    <name evidence="4" type="ORF">SAV31267_043330</name>
</gene>
<dbReference type="Gene3D" id="3.50.50.60">
    <property type="entry name" value="FAD/NAD(P)-binding domain"/>
    <property type="match status" value="1"/>
</dbReference>
<keyword evidence="2" id="KW-0547">Nucleotide-binding</keyword>
<dbReference type="GO" id="GO:0005524">
    <property type="term" value="F:ATP binding"/>
    <property type="evidence" value="ECO:0007669"/>
    <property type="project" value="UniProtKB-UniRule"/>
</dbReference>
<dbReference type="GO" id="GO:0004497">
    <property type="term" value="F:monooxygenase activity"/>
    <property type="evidence" value="ECO:0007669"/>
    <property type="project" value="TreeGrafter"/>
</dbReference>
<keyword evidence="1" id="KW-0560">Oxidoreductase</keyword>
<sequence length="846" mass="91660">MGGPVARSTGSVPFDADRDVPGLIVKFGDYPLHHGGVGAIRSLGRLGIPMYAMTEDRYTPAAASRYLRRAFVWPTTGTEEPERLVEGLLRIGHLIGRPAVLIPTDEEAAVLIAEHQEALADRGRFLFPRVDAKLPRRLASKQGLHELCVEHGIPSPAAAFPQSYDDIVRFAEKARFPLVAKNREAFVRRSRPAVNGTTRIATREGLLTLARDWGDHPGVILQEYLPREEAEDWIVHAYFDADSTPLAMFTGVKVRSWPPHAGMTANAYVVDNPELADLAARFIKQIGFSGVIDLDLRFDRRDGQYKLLDFNPRMGAQFRLFENESGVDVVRAMHLDLTGRTVPEGNSAPATATSWRTSTCRPCSPTAAAAIRRRTRRPARAVRSWPGSRVTTCGRSSRCSRASCGRARSTCISCGGPTAAAAPTVPLRSRHECALRAAPHVLGRDFVIQPVAVIGAGPFGLSTAAHLRARGIPVRVFGDPMVSWRDHMPAGMLLKSTPAASTIDAPQRGHRLVDYCDAAGIARLVTDEDIIPVETFIGYGRWFQEQLVPGLEQVRVVSVDRKAGGGFELKLDSGELFTARAVVVATGLSGLAHLPAELAGAAVDGPTPTGPVSHSSQHHDLSRFAGKELVVVGAGQSALETAALAAEAGAHVRVVSRGRGRVSFGAPPWKQPRLRPESPFGRAWSLWALSYYPHPYRYLPAEARHYLVRRVLGPLGAWWLRDRFEGKVEVREVASVARAHASEGSPVLTLRTHGGRTQELPADHVIAATGYRVDIAAMDFLGHELRTELVVSRGTPKLGAGFRSSVPGLYFTGLPAAASYGPVMRFVCGTEFASPRLAKHLAGAHG</sequence>
<dbReference type="EMBL" id="BJHY01000001">
    <property type="protein sequence ID" value="GDY74848.1"/>
    <property type="molecule type" value="Genomic_DNA"/>
</dbReference>
<accession>A0A4D4MRT7</accession>
<proteinExistence type="predicted"/>
<dbReference type="PANTHER" id="PTHR43539:SF91">
    <property type="entry name" value="FAD-DEPENDENT URATE HYDROXYLASE"/>
    <property type="match status" value="1"/>
</dbReference>
<evidence type="ECO:0000259" key="3">
    <source>
        <dbReference type="PROSITE" id="PS50975"/>
    </source>
</evidence>
<protein>
    <recommendedName>
        <fullName evidence="3">ATP-grasp domain-containing protein</fullName>
    </recommendedName>
</protein>
<dbReference type="PROSITE" id="PS50975">
    <property type="entry name" value="ATP_GRASP"/>
    <property type="match status" value="1"/>
</dbReference>
<dbReference type="SUPFAM" id="SSF56059">
    <property type="entry name" value="Glutathione synthetase ATP-binding domain-like"/>
    <property type="match status" value="1"/>
</dbReference>